<evidence type="ECO:0000313" key="2">
    <source>
        <dbReference type="EMBL" id="MBU3843952.1"/>
    </source>
</evidence>
<sequence>MFSDLLASHGQSHSPLQAKAEDGVTGSAALAAVLGREQNVPSEPSEAKRAMLGINKLNSERTRPLEKDADNRHEERTVDSYFLQDGVMHYQAQQQRQAAVLSQFSAQAEKMAAEQAAAISAEIAHLSYEDLAPLAGGSGKRYVTALPKLGTASDAEQDFAAAQTYTRSTLKPDANPTQGYHKRIVTVLANGIFRQWLQRRTLQLQHQDPLLSETTESVYYHTAMLLLQDMVFAMRADGKISYDEQMSLVDVCLGIFHDKIKNIRGEIDRMLTIDLDPESLVRQVKFPEENLDLYLLAAVMLDCDHFLEQGYLENLAACLGIDPSLRKQLTERAHTLVVNEYRALAATAEGVSY</sequence>
<feature type="compositionally biased region" description="Basic and acidic residues" evidence="1">
    <location>
        <begin position="58"/>
        <end position="74"/>
    </location>
</feature>
<dbReference type="AlphaFoldDB" id="A0A948TFT3"/>
<protein>
    <submittedName>
        <fullName evidence="2">Tellurite resistance TerB family protein</fullName>
    </submittedName>
</protein>
<dbReference type="Pfam" id="PF04391">
    <property type="entry name" value="DUF533"/>
    <property type="match status" value="1"/>
</dbReference>
<dbReference type="InterPro" id="IPR007486">
    <property type="entry name" value="YebE"/>
</dbReference>
<proteinExistence type="predicted"/>
<organism evidence="2 3">
    <name type="scientific">Candidatus Anaerobiospirillum pullicola</name>
    <dbReference type="NCBI Taxonomy" id="2838451"/>
    <lineage>
        <taxon>Bacteria</taxon>
        <taxon>Pseudomonadati</taxon>
        <taxon>Pseudomonadota</taxon>
        <taxon>Gammaproteobacteria</taxon>
        <taxon>Aeromonadales</taxon>
        <taxon>Succinivibrionaceae</taxon>
        <taxon>Anaerobiospirillum</taxon>
    </lineage>
</organism>
<comment type="caution">
    <text evidence="2">The sequence shown here is derived from an EMBL/GenBank/DDBJ whole genome shotgun (WGS) entry which is preliminary data.</text>
</comment>
<evidence type="ECO:0000313" key="3">
    <source>
        <dbReference type="Proteomes" id="UP000733611"/>
    </source>
</evidence>
<dbReference type="InterPro" id="IPR029024">
    <property type="entry name" value="TerB-like"/>
</dbReference>
<dbReference type="Proteomes" id="UP000733611">
    <property type="component" value="Unassembled WGS sequence"/>
</dbReference>
<gene>
    <name evidence="2" type="ORF">H9847_03655</name>
</gene>
<feature type="region of interest" description="Disordered" evidence="1">
    <location>
        <begin position="35"/>
        <end position="74"/>
    </location>
</feature>
<evidence type="ECO:0000256" key="1">
    <source>
        <dbReference type="SAM" id="MobiDB-lite"/>
    </source>
</evidence>
<feature type="region of interest" description="Disordered" evidence="1">
    <location>
        <begin position="1"/>
        <end position="22"/>
    </location>
</feature>
<reference evidence="2" key="1">
    <citation type="journal article" date="2021" name="PeerJ">
        <title>Extensive microbial diversity within the chicken gut microbiome revealed by metagenomics and culture.</title>
        <authorList>
            <person name="Gilroy R."/>
            <person name="Ravi A."/>
            <person name="Getino M."/>
            <person name="Pursley I."/>
            <person name="Horton D.L."/>
            <person name="Alikhan N.F."/>
            <person name="Baker D."/>
            <person name="Gharbi K."/>
            <person name="Hall N."/>
            <person name="Watson M."/>
            <person name="Adriaenssens E.M."/>
            <person name="Foster-Nyarko E."/>
            <person name="Jarju S."/>
            <person name="Secka A."/>
            <person name="Antonio M."/>
            <person name="Oren A."/>
            <person name="Chaudhuri R.R."/>
            <person name="La Ragione R."/>
            <person name="Hildebrand F."/>
            <person name="Pallen M.J."/>
        </authorList>
    </citation>
    <scope>NUCLEOTIDE SEQUENCE</scope>
    <source>
        <strain evidence="2">378</strain>
    </source>
</reference>
<reference evidence="2" key="2">
    <citation type="submission" date="2021-04" db="EMBL/GenBank/DDBJ databases">
        <authorList>
            <person name="Gilroy R."/>
        </authorList>
    </citation>
    <scope>NUCLEOTIDE SEQUENCE</scope>
    <source>
        <strain evidence="2">378</strain>
    </source>
</reference>
<dbReference type="SUPFAM" id="SSF158682">
    <property type="entry name" value="TerB-like"/>
    <property type="match status" value="1"/>
</dbReference>
<accession>A0A948TFT3</accession>
<name>A0A948TFT3_9GAMM</name>
<dbReference type="EMBL" id="JAHLFE010000067">
    <property type="protein sequence ID" value="MBU3843952.1"/>
    <property type="molecule type" value="Genomic_DNA"/>
</dbReference>